<dbReference type="InterPro" id="IPR041635">
    <property type="entry name" value="Type_ISP_LLaBIII_C"/>
</dbReference>
<evidence type="ECO:0000256" key="3">
    <source>
        <dbReference type="ARBA" id="ARBA00022603"/>
    </source>
</evidence>
<dbReference type="GO" id="GO:0003677">
    <property type="term" value="F:DNA binding"/>
    <property type="evidence" value="ECO:0007669"/>
    <property type="project" value="InterPro"/>
</dbReference>
<evidence type="ECO:0000259" key="7">
    <source>
        <dbReference type="Pfam" id="PF18135"/>
    </source>
</evidence>
<dbReference type="SUPFAM" id="SSF53335">
    <property type="entry name" value="S-adenosyl-L-methionine-dependent methyltransferases"/>
    <property type="match status" value="1"/>
</dbReference>
<name>A0A8G2BKU9_9PROT</name>
<dbReference type="Pfam" id="PF18135">
    <property type="entry name" value="Type_ISP_C"/>
    <property type="match status" value="1"/>
</dbReference>
<keyword evidence="4" id="KW-0808">Transferase</keyword>
<dbReference type="InterPro" id="IPR029063">
    <property type="entry name" value="SAM-dependent_MTases_sf"/>
</dbReference>
<evidence type="ECO:0000256" key="2">
    <source>
        <dbReference type="ARBA" id="ARBA00011900"/>
    </source>
</evidence>
<gene>
    <name evidence="8" type="ORF">SAMN05660686_03939</name>
</gene>
<dbReference type="PRINTS" id="PR00507">
    <property type="entry name" value="N12N6MTFRASE"/>
</dbReference>
<keyword evidence="3 8" id="KW-0489">Methyltransferase</keyword>
<dbReference type="RefSeq" id="WP_093153025.1">
    <property type="nucleotide sequence ID" value="NZ_FNBW01000013.1"/>
</dbReference>
<dbReference type="Proteomes" id="UP000198615">
    <property type="component" value="Unassembled WGS sequence"/>
</dbReference>
<dbReference type="EMBL" id="FNBW01000013">
    <property type="protein sequence ID" value="SDG28956.1"/>
    <property type="molecule type" value="Genomic_DNA"/>
</dbReference>
<evidence type="ECO:0000256" key="1">
    <source>
        <dbReference type="ARBA" id="ARBA00006594"/>
    </source>
</evidence>
<evidence type="ECO:0000256" key="4">
    <source>
        <dbReference type="ARBA" id="ARBA00022679"/>
    </source>
</evidence>
<accession>A0A8G2BKU9</accession>
<evidence type="ECO:0000313" key="9">
    <source>
        <dbReference type="Proteomes" id="UP000198615"/>
    </source>
</evidence>
<keyword evidence="9" id="KW-1185">Reference proteome</keyword>
<dbReference type="GO" id="GO:0009007">
    <property type="term" value="F:site-specific DNA-methyltransferase (adenine-specific) activity"/>
    <property type="evidence" value="ECO:0007669"/>
    <property type="project" value="UniProtKB-EC"/>
</dbReference>
<dbReference type="GO" id="GO:0008170">
    <property type="term" value="F:N-methyltransferase activity"/>
    <property type="evidence" value="ECO:0007669"/>
    <property type="project" value="InterPro"/>
</dbReference>
<proteinExistence type="inferred from homology"/>
<sequence>MALSASPVVVSAAQYVTETRRLSRLGTTTEETFYPAIRDLLALVLHAQGLPFEVRTGTSEAKTRGTDRPDFVFADAALFVGVFGEVKKPDVALEEIAVSTERDNQIGRYLARTGVVLITNVRGFGLLTCAPTYTRVAGTPVPPDQRELITNVDLWENASGKSGSFHVDDDAVYSLIELVTRSITDYAPIADPADLAKVLARQARDSKDALPDDLAPIAPLLDDYRQALGLSFNIGDEKGDRFFRSSLIQTAFYSLFAAWVLWQRTEDEEPFDLEKAQSHLRIPFLEQLFYDIRHPHYLRELQLATHLERAVATLNRVDRELFSNRMSFPTVDDENPAVAAITYFYEPFLEAYDPQLREELGVWYTPPEIVRYQVRRVHHILKSDLNRPRGLADPAVVVLDPCCGTGAYLLETARCIAEELRREGDEDVVGLELLKAFEERIIGFEILTAPFAISQLQLYILLAELGVTLPAGHRLSIFLTNALTGWHDHGEFRINFPEMQQEFDASQAFKHSAKIIVVLGNPPYDRFAGAAQAEEAELVAQYKGIELVEERGRDGQIKLDNFGRPKKKQRGQSLLYKEFGVRKQLLDDLYVRFLRLAEQRIGEAAEHGVVSYISNSSYLTGRSHPMMRRSLLTNFHKVWIDNLNGDKFKTGKVIPKGLPGEGTADQSAFTTDTDQRGIQPGTAIVTWLKLPAAKNKPGETAVFYRDFWGLANWKRTALLSSLSGGDSEGGAEVPAYSPIAPTVENRWRLSPHEQEPAYEAWPGLDELFPVRFQGVNHNRGLDGSVIDTDEKSLRTRMQAYLNAASFEVAAQICPDAATVHAGYDPEKVWGELKAAGGFDEVKLKAFLTFPFDQRWIYYETQHKWLNRPRPEFGVNLSNNEFLITVPEPRKISETRPLFATTLVNLHVHERGSVVIPRETRGEGFLADLDANLPEATWRILRAHFGFKGERRDASARQFVGQLFRVSLAILHAPSYQSDHRSALSADWAHLPVPKDSALVREIADAGDRIARLLNSYSDAQEEVIAVLDEKRMARLAQLRRQDGKAIRPEDLKITVNYWGGSKGRWVPRPFSHDEDPVPMWGERTGDLYIAEDVFFANVPEAVWKYELGGYPVLKKWLGYRQANHRNGEPLTTEERRWFRSMVQRIAAIHALSPKLDELYSSAAENAFTADELAIER</sequence>
<organism evidence="8 9">
    <name type="scientific">Thalassobaculum litoreum DSM 18839</name>
    <dbReference type="NCBI Taxonomy" id="1123362"/>
    <lineage>
        <taxon>Bacteria</taxon>
        <taxon>Pseudomonadati</taxon>
        <taxon>Pseudomonadota</taxon>
        <taxon>Alphaproteobacteria</taxon>
        <taxon>Rhodospirillales</taxon>
        <taxon>Thalassobaculaceae</taxon>
        <taxon>Thalassobaculum</taxon>
    </lineage>
</organism>
<dbReference type="EC" id="2.1.1.72" evidence="2"/>
<dbReference type="InterPro" id="IPR050953">
    <property type="entry name" value="N4_N6_ade-DNA_methylase"/>
</dbReference>
<dbReference type="OrthoDB" id="9814088at2"/>
<dbReference type="PANTHER" id="PTHR33841">
    <property type="entry name" value="DNA METHYLTRANSFERASE YEEA-RELATED"/>
    <property type="match status" value="1"/>
</dbReference>
<dbReference type="Pfam" id="PF02384">
    <property type="entry name" value="N6_Mtase"/>
    <property type="match status" value="1"/>
</dbReference>
<feature type="domain" description="DNA methylase adenine-specific" evidence="6">
    <location>
        <begin position="344"/>
        <end position="433"/>
    </location>
</feature>
<dbReference type="GO" id="GO:0032259">
    <property type="term" value="P:methylation"/>
    <property type="evidence" value="ECO:0007669"/>
    <property type="project" value="UniProtKB-KW"/>
</dbReference>
<evidence type="ECO:0000259" key="6">
    <source>
        <dbReference type="Pfam" id="PF02384"/>
    </source>
</evidence>
<evidence type="ECO:0000313" key="8">
    <source>
        <dbReference type="EMBL" id="SDG28956.1"/>
    </source>
</evidence>
<reference evidence="8 9" key="1">
    <citation type="submission" date="2016-10" db="EMBL/GenBank/DDBJ databases">
        <authorList>
            <person name="Varghese N."/>
            <person name="Submissions S."/>
        </authorList>
    </citation>
    <scope>NUCLEOTIDE SEQUENCE [LARGE SCALE GENOMIC DNA]</scope>
    <source>
        <strain evidence="8 9">DSM 18839</strain>
    </source>
</reference>
<comment type="catalytic activity">
    <reaction evidence="5">
        <text>a 2'-deoxyadenosine in DNA + S-adenosyl-L-methionine = an N(6)-methyl-2'-deoxyadenosine in DNA + S-adenosyl-L-homocysteine + H(+)</text>
        <dbReference type="Rhea" id="RHEA:15197"/>
        <dbReference type="Rhea" id="RHEA-COMP:12418"/>
        <dbReference type="Rhea" id="RHEA-COMP:12419"/>
        <dbReference type="ChEBI" id="CHEBI:15378"/>
        <dbReference type="ChEBI" id="CHEBI:57856"/>
        <dbReference type="ChEBI" id="CHEBI:59789"/>
        <dbReference type="ChEBI" id="CHEBI:90615"/>
        <dbReference type="ChEBI" id="CHEBI:90616"/>
        <dbReference type="EC" id="2.1.1.72"/>
    </reaction>
</comment>
<protein>
    <recommendedName>
        <fullName evidence="2">site-specific DNA-methyltransferase (adenine-specific)</fullName>
        <ecNumber evidence="2">2.1.1.72</ecNumber>
    </recommendedName>
</protein>
<dbReference type="Gene3D" id="3.40.50.150">
    <property type="entry name" value="Vaccinia Virus protein VP39"/>
    <property type="match status" value="1"/>
</dbReference>
<dbReference type="InterPro" id="IPR003356">
    <property type="entry name" value="DNA_methylase_A-5"/>
</dbReference>
<comment type="similarity">
    <text evidence="1">Belongs to the N(4)/N(6)-methyltransferase family.</text>
</comment>
<dbReference type="PANTHER" id="PTHR33841:SF1">
    <property type="entry name" value="DNA METHYLTRANSFERASE A"/>
    <property type="match status" value="1"/>
</dbReference>
<dbReference type="AlphaFoldDB" id="A0A8G2BKU9"/>
<evidence type="ECO:0000256" key="5">
    <source>
        <dbReference type="ARBA" id="ARBA00047942"/>
    </source>
</evidence>
<comment type="caution">
    <text evidence="8">The sequence shown here is derived from an EMBL/GenBank/DDBJ whole genome shotgun (WGS) entry which is preliminary data.</text>
</comment>
<feature type="domain" description="Type ISP restriction-modification enzyme LLaBIII C-terminal specificity" evidence="7">
    <location>
        <begin position="766"/>
        <end position="1127"/>
    </location>
</feature>